<evidence type="ECO:0000313" key="5">
    <source>
        <dbReference type="Proteomes" id="UP000280036"/>
    </source>
</evidence>
<feature type="coiled-coil region" evidence="1">
    <location>
        <begin position="161"/>
        <end position="195"/>
    </location>
</feature>
<dbReference type="OrthoDB" id="394221at2"/>
<sequence>MKRLNCTYEAKKDLTYPWLLKHPKIKIGLAKFKTREEALEWYMLLKYETAVWYQNDKKIFEGQLTCDYEDGQWNYYIKTAGFDGGGTYEGNCRQININPSTFQHDYYGAKERLKNLDFVLISDPATYFPPELEIAKKKKQSDIVDVEAIRSQFQEQINILLAQIHENNAEADKELELLKQELAKKDMNFNEMARKMELLKRNYKPLEGVSYVNYVTLGFDDYVGGVALYTEKIKNIIETTPKQKVSQADYDAIKKNYANFNKQLLEVEENPNFSHAELVKRMHTELDATFESLLALLSIDSELEDTPANRAYFLNKETKQKQSISWANSYVLVDLYHVGFVPYSEYEYAIPYLATRSKFSVTVINESDATKTITIQSAERDAVDTSLNHEEPKEVEMVMGEVEDVIEEQSQPEVVVEEQSQPEAVQETIVEEKPTLEQEPQVTFEDQLFVQEVEPVANEQLFIQDIKEEKNGVSDFVLIDHKEAKKPETSDFAVRVVEEKPIQIIDNKDKKVDENFFTGLRGDEPVALESSETADKLPAKKRNTAGFYFLILLLVLILAGLLTLDILAIIQLAGGPIFFNFGG</sequence>
<dbReference type="Proteomes" id="UP001058569">
    <property type="component" value="Chromosome"/>
</dbReference>
<reference evidence="3" key="2">
    <citation type="submission" date="2022-07" db="EMBL/GenBank/DDBJ databases">
        <title>Complete genome of Mycoplasma caviae type strain G122.</title>
        <authorList>
            <person name="Spergser J."/>
        </authorList>
    </citation>
    <scope>NUCLEOTIDE SEQUENCE</scope>
    <source>
        <strain evidence="3">G122</strain>
    </source>
</reference>
<dbReference type="EMBL" id="CP101806">
    <property type="protein sequence ID" value="UUD35698.1"/>
    <property type="molecule type" value="Genomic_DNA"/>
</dbReference>
<evidence type="ECO:0000313" key="4">
    <source>
        <dbReference type="EMBL" id="VDR41555.1"/>
    </source>
</evidence>
<evidence type="ECO:0000313" key="3">
    <source>
        <dbReference type="EMBL" id="UUD35698.1"/>
    </source>
</evidence>
<evidence type="ECO:0000256" key="1">
    <source>
        <dbReference type="SAM" id="Coils"/>
    </source>
</evidence>
<evidence type="ECO:0000256" key="2">
    <source>
        <dbReference type="SAM" id="Phobius"/>
    </source>
</evidence>
<keyword evidence="2" id="KW-0472">Membrane</keyword>
<keyword evidence="2" id="KW-1133">Transmembrane helix</keyword>
<gene>
    <name evidence="4" type="ORF">NCTC10126_00032</name>
    <name evidence="3" type="ORF">NPA07_02380</name>
</gene>
<accession>A0A3P8L6F7</accession>
<evidence type="ECO:0000313" key="6">
    <source>
        <dbReference type="Proteomes" id="UP001058569"/>
    </source>
</evidence>
<feature type="transmembrane region" description="Helical" evidence="2">
    <location>
        <begin position="547"/>
        <end position="570"/>
    </location>
</feature>
<reference evidence="4 5" key="1">
    <citation type="submission" date="2018-12" db="EMBL/GenBank/DDBJ databases">
        <authorList>
            <consortium name="Pathogen Informatics"/>
        </authorList>
    </citation>
    <scope>NUCLEOTIDE SEQUENCE [LARGE SCALE GENOMIC DNA]</scope>
    <source>
        <strain evidence="4 5">NCTC10126</strain>
    </source>
</reference>
<dbReference type="Proteomes" id="UP000280036">
    <property type="component" value="Unassembled WGS sequence"/>
</dbReference>
<proteinExistence type="predicted"/>
<keyword evidence="1" id="KW-0175">Coiled coil</keyword>
<dbReference type="NCBIfam" id="NF045932">
    <property type="entry name" value="MAG3090_fam_N"/>
    <property type="match status" value="1"/>
</dbReference>
<dbReference type="RefSeq" id="WP_126117848.1">
    <property type="nucleotide sequence ID" value="NZ_CP101806.1"/>
</dbReference>
<name>A0A3P8L6F7_9BACT</name>
<organism evidence="4 5">
    <name type="scientific">Mycoplasmopsis caviae</name>
    <dbReference type="NCBI Taxonomy" id="55603"/>
    <lineage>
        <taxon>Bacteria</taxon>
        <taxon>Bacillati</taxon>
        <taxon>Mycoplasmatota</taxon>
        <taxon>Mycoplasmoidales</taxon>
        <taxon>Metamycoplasmataceae</taxon>
        <taxon>Mycoplasmopsis</taxon>
    </lineage>
</organism>
<dbReference type="AlphaFoldDB" id="A0A3P8L6F7"/>
<keyword evidence="6" id="KW-1185">Reference proteome</keyword>
<dbReference type="EMBL" id="UZVY01000001">
    <property type="protein sequence ID" value="VDR41555.1"/>
    <property type="molecule type" value="Genomic_DNA"/>
</dbReference>
<keyword evidence="2" id="KW-0812">Transmembrane</keyword>
<protein>
    <submittedName>
        <fullName evidence="4">Uncharacterized protein</fullName>
    </submittedName>
</protein>